<dbReference type="Gene3D" id="1.10.10.10">
    <property type="entry name" value="Winged helix-like DNA-binding domain superfamily/Winged helix DNA-binding domain"/>
    <property type="match status" value="1"/>
</dbReference>
<dbReference type="Pfam" id="PF03965">
    <property type="entry name" value="Penicillinase_R"/>
    <property type="match status" value="1"/>
</dbReference>
<dbReference type="AlphaFoldDB" id="A0A6J4M2W8"/>
<reference evidence="5" key="1">
    <citation type="submission" date="2020-02" db="EMBL/GenBank/DDBJ databases">
        <authorList>
            <person name="Meier V. D."/>
        </authorList>
    </citation>
    <scope>NUCLEOTIDE SEQUENCE</scope>
    <source>
        <strain evidence="5">AVDCRST_MAG46</strain>
    </source>
</reference>
<evidence type="ECO:0000256" key="2">
    <source>
        <dbReference type="ARBA" id="ARBA00023015"/>
    </source>
</evidence>
<name>A0A6J4M2W8_9ACTN</name>
<dbReference type="GO" id="GO:0045892">
    <property type="term" value="P:negative regulation of DNA-templated transcription"/>
    <property type="evidence" value="ECO:0007669"/>
    <property type="project" value="InterPro"/>
</dbReference>
<dbReference type="InterPro" id="IPR005650">
    <property type="entry name" value="BlaI_family"/>
</dbReference>
<dbReference type="SUPFAM" id="SSF46785">
    <property type="entry name" value="Winged helix' DNA-binding domain"/>
    <property type="match status" value="1"/>
</dbReference>
<evidence type="ECO:0000256" key="1">
    <source>
        <dbReference type="ARBA" id="ARBA00011046"/>
    </source>
</evidence>
<keyword evidence="2" id="KW-0805">Transcription regulation</keyword>
<dbReference type="GO" id="GO:0003677">
    <property type="term" value="F:DNA binding"/>
    <property type="evidence" value="ECO:0007669"/>
    <property type="project" value="UniProtKB-KW"/>
</dbReference>
<evidence type="ECO:0000256" key="4">
    <source>
        <dbReference type="ARBA" id="ARBA00023163"/>
    </source>
</evidence>
<keyword evidence="4" id="KW-0804">Transcription</keyword>
<proteinExistence type="inferred from homology"/>
<organism evidence="5">
    <name type="scientific">uncultured Nocardioidaceae bacterium</name>
    <dbReference type="NCBI Taxonomy" id="253824"/>
    <lineage>
        <taxon>Bacteria</taxon>
        <taxon>Bacillati</taxon>
        <taxon>Actinomycetota</taxon>
        <taxon>Actinomycetes</taxon>
        <taxon>Propionibacteriales</taxon>
        <taxon>Nocardioidaceae</taxon>
        <taxon>environmental samples</taxon>
    </lineage>
</organism>
<dbReference type="InterPro" id="IPR036390">
    <property type="entry name" value="WH_DNA-bd_sf"/>
</dbReference>
<evidence type="ECO:0000313" key="5">
    <source>
        <dbReference type="EMBL" id="CAA9348384.1"/>
    </source>
</evidence>
<sequence>MDRLWAAGHPCSVRAVHSELAASREIAYTTVMTVLDRLSRKQLVSRTREGRAYLYSPVHSRAELTAEMMHDALSIDGLDRTAALVHFADRVTPEEAAALQVALARVQAQEENESR</sequence>
<protein>
    <submittedName>
        <fullName evidence="5">Transcriptional regulator, MecI family</fullName>
    </submittedName>
</protein>
<comment type="similarity">
    <text evidence="1">Belongs to the BlaI transcriptional regulatory family.</text>
</comment>
<gene>
    <name evidence="5" type="ORF">AVDCRST_MAG46-2419</name>
</gene>
<evidence type="ECO:0000256" key="3">
    <source>
        <dbReference type="ARBA" id="ARBA00023125"/>
    </source>
</evidence>
<keyword evidence="3" id="KW-0238">DNA-binding</keyword>
<dbReference type="EMBL" id="CADCUD010000168">
    <property type="protein sequence ID" value="CAA9348384.1"/>
    <property type="molecule type" value="Genomic_DNA"/>
</dbReference>
<dbReference type="Gene3D" id="6.10.140.850">
    <property type="match status" value="1"/>
</dbReference>
<dbReference type="InterPro" id="IPR036388">
    <property type="entry name" value="WH-like_DNA-bd_sf"/>
</dbReference>
<accession>A0A6J4M2W8</accession>